<dbReference type="PANTHER" id="PTHR11360">
    <property type="entry name" value="MONOCARBOXYLATE TRANSPORTER"/>
    <property type="match status" value="1"/>
</dbReference>
<feature type="transmembrane region" description="Helical" evidence="8">
    <location>
        <begin position="249"/>
        <end position="271"/>
    </location>
</feature>
<dbReference type="InterPro" id="IPR050327">
    <property type="entry name" value="Proton-linked_MCT"/>
</dbReference>
<dbReference type="Gene3D" id="1.20.1250.20">
    <property type="entry name" value="MFS general substrate transporter like domains"/>
    <property type="match status" value="2"/>
</dbReference>
<keyword evidence="6 8" id="KW-0472">Membrane</keyword>
<evidence type="ECO:0000256" key="4">
    <source>
        <dbReference type="ARBA" id="ARBA00022692"/>
    </source>
</evidence>
<proteinExistence type="inferred from homology"/>
<dbReference type="PROSITE" id="PS50850">
    <property type="entry name" value="MFS"/>
    <property type="match status" value="1"/>
</dbReference>
<feature type="transmembrane region" description="Helical" evidence="8">
    <location>
        <begin position="450"/>
        <end position="471"/>
    </location>
</feature>
<dbReference type="InterPro" id="IPR020846">
    <property type="entry name" value="MFS_dom"/>
</dbReference>
<dbReference type="Pfam" id="PF07690">
    <property type="entry name" value="MFS_1"/>
    <property type="match status" value="1"/>
</dbReference>
<sequence>MNPTRTNNEEDLSSNNRDQYFGSRVTESPVDMDKGHLETEADMESKSESREEFYFDKVAALDAPCLEAPREPPKFPPHHPSNNPDGGVKAWLAVFGGFLCLFCSFGWIVAIGVFQDYYSRHQLKKYSPSEISWIPSTELFMLFVGGPIIGKIYDNYGPQPLLAVGTFFHVFGLFMASFAKNYWQILLSQGICSPIGASCVFYPAMSCLATWFFKKRALAMGLMACGSSVGGVVLPIFLERMLPKIGFAWTMRAAALMILGLLCIANVTVRSRNAPSPRPFRLQDFTDPLKEVPYSLTTAGSFFVFLGMFLPFTYLIVQAVHLGAPRSIAVSLVAILNGASFFGRLFPGYVADKIGRYNLTIVMMTLTAVSVFAVWTTTRSTGGVIAFAALYGFTSGAFVSMAPTLIAQISPDMRLIGIRNGTQFAILAVAALIGSPIGGAIAGTGAQPNYMALQVFCGICLAVGVVFMTAARINLSGFKLMVKV</sequence>
<feature type="transmembrane region" description="Helical" evidence="8">
    <location>
        <begin position="131"/>
        <end position="149"/>
    </location>
</feature>
<feature type="transmembrane region" description="Helical" evidence="8">
    <location>
        <begin position="292"/>
        <end position="316"/>
    </location>
</feature>
<name>A0A4Z1NX09_9PEZI</name>
<keyword evidence="4 8" id="KW-0812">Transmembrane</keyword>
<evidence type="ECO:0000256" key="3">
    <source>
        <dbReference type="ARBA" id="ARBA00022448"/>
    </source>
</evidence>
<feature type="transmembrane region" description="Helical" evidence="8">
    <location>
        <begin position="185"/>
        <end position="205"/>
    </location>
</feature>
<evidence type="ECO:0000259" key="9">
    <source>
        <dbReference type="PROSITE" id="PS50850"/>
    </source>
</evidence>
<evidence type="ECO:0000256" key="1">
    <source>
        <dbReference type="ARBA" id="ARBA00004141"/>
    </source>
</evidence>
<dbReference type="EMBL" id="SNSC02000030">
    <property type="protein sequence ID" value="TID13012.1"/>
    <property type="molecule type" value="Genomic_DNA"/>
</dbReference>
<keyword evidence="11" id="KW-1185">Reference proteome</keyword>
<dbReference type="GO" id="GO:0022857">
    <property type="term" value="F:transmembrane transporter activity"/>
    <property type="evidence" value="ECO:0007669"/>
    <property type="project" value="InterPro"/>
</dbReference>
<evidence type="ECO:0000256" key="2">
    <source>
        <dbReference type="ARBA" id="ARBA00006727"/>
    </source>
</evidence>
<feature type="transmembrane region" description="Helical" evidence="8">
    <location>
        <begin position="161"/>
        <end position="179"/>
    </location>
</feature>
<dbReference type="AlphaFoldDB" id="A0A4Z1NX09"/>
<feature type="transmembrane region" description="Helical" evidence="8">
    <location>
        <begin position="217"/>
        <end position="237"/>
    </location>
</feature>
<feature type="region of interest" description="Disordered" evidence="7">
    <location>
        <begin position="1"/>
        <end position="49"/>
    </location>
</feature>
<accession>A0A4Z1NX09</accession>
<dbReference type="GO" id="GO:0016020">
    <property type="term" value="C:membrane"/>
    <property type="evidence" value="ECO:0007669"/>
    <property type="project" value="UniProtKB-SubCell"/>
</dbReference>
<comment type="caution">
    <text evidence="10">The sequence shown here is derived from an EMBL/GenBank/DDBJ whole genome shotgun (WGS) entry which is preliminary data.</text>
</comment>
<dbReference type="PANTHER" id="PTHR11360:SF224">
    <property type="entry name" value="MAJOR FACILITATOR SUPERFAMILY (MFS) PROFILE DOMAIN-CONTAINING PROTEIN-RELATED"/>
    <property type="match status" value="1"/>
</dbReference>
<protein>
    <submittedName>
        <fullName evidence="10">Putative monocarboxylate permease-like protein</fullName>
    </submittedName>
</protein>
<dbReference type="SUPFAM" id="SSF103473">
    <property type="entry name" value="MFS general substrate transporter"/>
    <property type="match status" value="1"/>
</dbReference>
<reference evidence="10 11" key="1">
    <citation type="submission" date="2019-04" db="EMBL/GenBank/DDBJ databases">
        <title>High contiguity whole genome sequence and gene annotation resource for two Venturia nashicola isolates.</title>
        <authorList>
            <person name="Prokchorchik M."/>
            <person name="Won K."/>
            <person name="Lee Y."/>
            <person name="Choi E.D."/>
            <person name="Segonzac C."/>
            <person name="Sohn K.H."/>
        </authorList>
    </citation>
    <scope>NUCLEOTIDE SEQUENCE [LARGE SCALE GENOMIC DNA]</scope>
    <source>
        <strain evidence="10 11">PRI2</strain>
    </source>
</reference>
<dbReference type="CDD" id="cd17352">
    <property type="entry name" value="MFS_MCT_SLC16"/>
    <property type="match status" value="1"/>
</dbReference>
<feature type="transmembrane region" description="Helical" evidence="8">
    <location>
        <begin position="384"/>
        <end position="403"/>
    </location>
</feature>
<feature type="transmembrane region" description="Helical" evidence="8">
    <location>
        <begin position="359"/>
        <end position="378"/>
    </location>
</feature>
<evidence type="ECO:0000256" key="5">
    <source>
        <dbReference type="ARBA" id="ARBA00022989"/>
    </source>
</evidence>
<evidence type="ECO:0000256" key="7">
    <source>
        <dbReference type="SAM" id="MobiDB-lite"/>
    </source>
</evidence>
<dbReference type="InterPro" id="IPR011701">
    <property type="entry name" value="MFS"/>
</dbReference>
<comment type="similarity">
    <text evidence="2">Belongs to the major facilitator superfamily. Monocarboxylate porter (TC 2.A.1.13) family.</text>
</comment>
<feature type="domain" description="Major facilitator superfamily (MFS) profile" evidence="9">
    <location>
        <begin position="89"/>
        <end position="472"/>
    </location>
</feature>
<comment type="subcellular location">
    <subcellularLocation>
        <location evidence="1">Membrane</location>
        <topology evidence="1">Multi-pass membrane protein</topology>
    </subcellularLocation>
</comment>
<organism evidence="10 11">
    <name type="scientific">Venturia nashicola</name>
    <dbReference type="NCBI Taxonomy" id="86259"/>
    <lineage>
        <taxon>Eukaryota</taxon>
        <taxon>Fungi</taxon>
        <taxon>Dikarya</taxon>
        <taxon>Ascomycota</taxon>
        <taxon>Pezizomycotina</taxon>
        <taxon>Dothideomycetes</taxon>
        <taxon>Pleosporomycetidae</taxon>
        <taxon>Venturiales</taxon>
        <taxon>Venturiaceae</taxon>
        <taxon>Venturia</taxon>
    </lineage>
</organism>
<keyword evidence="5 8" id="KW-1133">Transmembrane helix</keyword>
<dbReference type="InterPro" id="IPR036259">
    <property type="entry name" value="MFS_trans_sf"/>
</dbReference>
<evidence type="ECO:0000313" key="11">
    <source>
        <dbReference type="Proteomes" id="UP000298493"/>
    </source>
</evidence>
<feature type="transmembrane region" description="Helical" evidence="8">
    <location>
        <begin position="424"/>
        <end position="444"/>
    </location>
</feature>
<evidence type="ECO:0000313" key="10">
    <source>
        <dbReference type="EMBL" id="TID13012.1"/>
    </source>
</evidence>
<dbReference type="Proteomes" id="UP000298493">
    <property type="component" value="Unassembled WGS sequence"/>
</dbReference>
<feature type="transmembrane region" description="Helical" evidence="8">
    <location>
        <begin position="328"/>
        <end position="347"/>
    </location>
</feature>
<feature type="compositionally biased region" description="Basic and acidic residues" evidence="7">
    <location>
        <begin position="31"/>
        <end position="49"/>
    </location>
</feature>
<feature type="transmembrane region" description="Helical" evidence="8">
    <location>
        <begin position="90"/>
        <end position="111"/>
    </location>
</feature>
<keyword evidence="3" id="KW-0813">Transport</keyword>
<evidence type="ECO:0000256" key="8">
    <source>
        <dbReference type="SAM" id="Phobius"/>
    </source>
</evidence>
<gene>
    <name evidence="10" type="ORF">E6O75_ATG10151</name>
</gene>
<evidence type="ECO:0000256" key="6">
    <source>
        <dbReference type="ARBA" id="ARBA00023136"/>
    </source>
</evidence>